<dbReference type="Proteomes" id="UP001058974">
    <property type="component" value="Chromosome 1"/>
</dbReference>
<dbReference type="EMBL" id="JAMSHJ010000001">
    <property type="protein sequence ID" value="KAI5441898.1"/>
    <property type="molecule type" value="Genomic_DNA"/>
</dbReference>
<keyword evidence="4" id="KW-1185">Reference proteome</keyword>
<dbReference type="EMBL" id="JAMSHJ010000001">
    <property type="protein sequence ID" value="KAI5441896.1"/>
    <property type="molecule type" value="Genomic_DNA"/>
</dbReference>
<feature type="compositionally biased region" description="Polar residues" evidence="1">
    <location>
        <begin position="85"/>
        <end position="109"/>
    </location>
</feature>
<feature type="region of interest" description="Disordered" evidence="1">
    <location>
        <begin position="242"/>
        <end position="282"/>
    </location>
</feature>
<evidence type="ECO:0000313" key="4">
    <source>
        <dbReference type="Proteomes" id="UP001058974"/>
    </source>
</evidence>
<evidence type="ECO:0000313" key="3">
    <source>
        <dbReference type="EMBL" id="KAI5441898.1"/>
    </source>
</evidence>
<proteinExistence type="predicted"/>
<gene>
    <name evidence="2" type="ORF">KIW84_011092</name>
    <name evidence="3" type="ORF">KIW84_011094</name>
</gene>
<evidence type="ECO:0000256" key="1">
    <source>
        <dbReference type="SAM" id="MobiDB-lite"/>
    </source>
</evidence>
<dbReference type="Gramene" id="Psat01G0109400-T1">
    <property type="protein sequence ID" value="KAI5441898.1"/>
    <property type="gene ID" value="KIW84_011094"/>
</dbReference>
<sequence length="468" mass="51180">MMKQVEDHDEVFCIANVNCNFASENNDKMNTDDQDLAQHSEKNSCGVSSAPDPLSDSPGAILNCVSPGGLSIVKCEISPILKSPTASVSPRISTSRKSLRTSSGVSPSETDVHVENELGIKTGNLKSSATAFSSQAGPSFLTKIENLAASIRHGLEIIDSHRSAALKQSSSYRFSLRPRESRPTFPVDKVDVGVQTFLDDNVEEDSSMFTCINCKNRAQLDVNEINNSSNLQLACSQIGATEKSNGESTTSLTAPASESSTDNVSGSKQLPDNKESSSSQNLDNYANVGFIRDTSSSYAPAQSQQQDSHDMPGFSAYDPPTGYDIPYFRPNMDETSASKTRDWILSRIEDILTQPDNQALSHLVRWAAAAEKHHKKIKVQSIGDEQEECNVFSPEEDLIIQNVLPLFLKAVTLTRQMKIQHFPVSNYFDGQSKTDTIRRSKKTTVIQGIAETKCRISSSNLDMLIHSL</sequence>
<organism evidence="2 4">
    <name type="scientific">Pisum sativum</name>
    <name type="common">Garden pea</name>
    <name type="synonym">Lathyrus oleraceus</name>
    <dbReference type="NCBI Taxonomy" id="3888"/>
    <lineage>
        <taxon>Eukaryota</taxon>
        <taxon>Viridiplantae</taxon>
        <taxon>Streptophyta</taxon>
        <taxon>Embryophyta</taxon>
        <taxon>Tracheophyta</taxon>
        <taxon>Spermatophyta</taxon>
        <taxon>Magnoliopsida</taxon>
        <taxon>eudicotyledons</taxon>
        <taxon>Gunneridae</taxon>
        <taxon>Pentapetalae</taxon>
        <taxon>rosids</taxon>
        <taxon>fabids</taxon>
        <taxon>Fabales</taxon>
        <taxon>Fabaceae</taxon>
        <taxon>Papilionoideae</taxon>
        <taxon>50 kb inversion clade</taxon>
        <taxon>NPAAA clade</taxon>
        <taxon>Hologalegina</taxon>
        <taxon>IRL clade</taxon>
        <taxon>Fabeae</taxon>
        <taxon>Lathyrus</taxon>
    </lineage>
</organism>
<feature type="region of interest" description="Disordered" evidence="1">
    <location>
        <begin position="29"/>
        <end position="52"/>
    </location>
</feature>
<dbReference type="PANTHER" id="PTHR47070:SF2">
    <property type="entry name" value="OS06G0206100 PROTEIN"/>
    <property type="match status" value="1"/>
</dbReference>
<reference evidence="2 4" key="1">
    <citation type="journal article" date="2022" name="Nat. Genet.">
        <title>Improved pea reference genome and pan-genome highlight genomic features and evolutionary characteristics.</title>
        <authorList>
            <person name="Yang T."/>
            <person name="Liu R."/>
            <person name="Luo Y."/>
            <person name="Hu S."/>
            <person name="Wang D."/>
            <person name="Wang C."/>
            <person name="Pandey M.K."/>
            <person name="Ge S."/>
            <person name="Xu Q."/>
            <person name="Li N."/>
            <person name="Li G."/>
            <person name="Huang Y."/>
            <person name="Saxena R.K."/>
            <person name="Ji Y."/>
            <person name="Li M."/>
            <person name="Yan X."/>
            <person name="He Y."/>
            <person name="Liu Y."/>
            <person name="Wang X."/>
            <person name="Xiang C."/>
            <person name="Varshney R.K."/>
            <person name="Ding H."/>
            <person name="Gao S."/>
            <person name="Zong X."/>
        </authorList>
    </citation>
    <scope>NUCLEOTIDE SEQUENCE [LARGE SCALE GENOMIC DNA]</scope>
    <source>
        <strain evidence="2 4">cv. Zhongwan 6</strain>
    </source>
</reference>
<evidence type="ECO:0000313" key="2">
    <source>
        <dbReference type="EMBL" id="KAI5441896.1"/>
    </source>
</evidence>
<protein>
    <submittedName>
        <fullName evidence="2">Uncharacterized protein</fullName>
    </submittedName>
</protein>
<comment type="caution">
    <text evidence="2">The sequence shown here is derived from an EMBL/GenBank/DDBJ whole genome shotgun (WGS) entry which is preliminary data.</text>
</comment>
<feature type="compositionally biased region" description="Basic and acidic residues" evidence="1">
    <location>
        <begin position="29"/>
        <end position="42"/>
    </location>
</feature>
<dbReference type="Gramene" id="Psat01G0109200-T1">
    <property type="protein sequence ID" value="KAI5441896.1"/>
    <property type="gene ID" value="KIW84_011092"/>
</dbReference>
<feature type="region of interest" description="Disordered" evidence="1">
    <location>
        <begin position="295"/>
        <end position="316"/>
    </location>
</feature>
<dbReference type="AlphaFoldDB" id="A0A9D4YLP4"/>
<name>A0A9D4YLP4_PEA</name>
<accession>A0A9D4YLP4</accession>
<feature type="region of interest" description="Disordered" evidence="1">
    <location>
        <begin position="85"/>
        <end position="111"/>
    </location>
</feature>
<feature type="compositionally biased region" description="Low complexity" evidence="1">
    <location>
        <begin position="295"/>
        <end position="306"/>
    </location>
</feature>
<dbReference type="PANTHER" id="PTHR47070">
    <property type="entry name" value="HYDROXYPROLINE-RICH GLYCOPROTEIN-LIKE"/>
    <property type="match status" value="1"/>
</dbReference>